<dbReference type="SUPFAM" id="SSF56112">
    <property type="entry name" value="Protein kinase-like (PK-like)"/>
    <property type="match status" value="1"/>
</dbReference>
<dbReference type="GO" id="GO:0016773">
    <property type="term" value="F:phosphotransferase activity, alcohol group as acceptor"/>
    <property type="evidence" value="ECO:0007669"/>
    <property type="project" value="UniProtKB-UniRule"/>
</dbReference>
<keyword evidence="11 15" id="KW-0448">Lipopolysaccharide biosynthesis</keyword>
<evidence type="ECO:0000256" key="8">
    <source>
        <dbReference type="ARBA" id="ARBA00022741"/>
    </source>
</evidence>
<feature type="active site" evidence="15">
    <location>
        <position position="172"/>
    </location>
</feature>
<evidence type="ECO:0000313" key="17">
    <source>
        <dbReference type="Proteomes" id="UP000568664"/>
    </source>
</evidence>
<keyword evidence="7 15" id="KW-0808">Transferase</keyword>
<evidence type="ECO:0000313" key="16">
    <source>
        <dbReference type="EMBL" id="NMP33087.1"/>
    </source>
</evidence>
<keyword evidence="5 15" id="KW-1003">Cell membrane</keyword>
<dbReference type="InterPro" id="IPR022826">
    <property type="entry name" value="KDO_kinase"/>
</dbReference>
<evidence type="ECO:0000256" key="2">
    <source>
        <dbReference type="ARBA" id="ARBA00004713"/>
    </source>
</evidence>
<protein>
    <recommendedName>
        <fullName evidence="13 15">3-deoxy-D-manno-octulosonic acid kinase</fullName>
        <shortName evidence="15">Kdo kinase</shortName>
        <ecNumber evidence="4 15">2.7.1.166</ecNumber>
    </recommendedName>
</protein>
<proteinExistence type="inferred from homology"/>
<dbReference type="InterPro" id="IPR011009">
    <property type="entry name" value="Kinase-like_dom_sf"/>
</dbReference>
<evidence type="ECO:0000256" key="11">
    <source>
        <dbReference type="ARBA" id="ARBA00022985"/>
    </source>
</evidence>
<keyword evidence="10 15" id="KW-0067">ATP-binding</keyword>
<evidence type="ECO:0000256" key="10">
    <source>
        <dbReference type="ARBA" id="ARBA00022840"/>
    </source>
</evidence>
<comment type="subcellular location">
    <subcellularLocation>
        <location evidence="1 15">Cell inner membrane</location>
        <topology evidence="1 15">Peripheral membrane protein</topology>
        <orientation evidence="1 15">Cytoplasmic side</orientation>
    </subcellularLocation>
</comment>
<keyword evidence="17" id="KW-1185">Reference proteome</keyword>
<evidence type="ECO:0000256" key="12">
    <source>
        <dbReference type="ARBA" id="ARBA00023136"/>
    </source>
</evidence>
<sequence length="245" mass="28220">MVKSGQASLHQSSNQWCLFNTKLVTDFDSKMLQPDFWQSTNAVTGTAQGRGTTYFVTHQDSHWVLRHYYRGGLIGKLLTDSYLYLGLAKTRAIQEYLLLAQLTQWQLPAPTPIACQITRSGIHYKGDILTDRINNANDLYTILKTSNVSEGLWKKIGVTIARFHLKKVNHHDLNIHNILIDDSEKVWLIDFDQGSIKQGDGWQQSNIDRLLRSFRKELAKNPSMHWQETDWQLLINSYQQAMNSN</sequence>
<gene>
    <name evidence="15" type="primary">kdkA</name>
    <name evidence="16" type="ORF">HII17_16130</name>
</gene>
<evidence type="ECO:0000256" key="9">
    <source>
        <dbReference type="ARBA" id="ARBA00022777"/>
    </source>
</evidence>
<accession>A0A7Y0LFA3</accession>
<comment type="caution">
    <text evidence="16">The sequence shown here is derived from an EMBL/GenBank/DDBJ whole genome shotgun (WGS) entry which is preliminary data.</text>
</comment>
<evidence type="ECO:0000256" key="13">
    <source>
        <dbReference type="ARBA" id="ARBA00029511"/>
    </source>
</evidence>
<name>A0A7Y0LFA3_9GAMM</name>
<keyword evidence="9 15" id="KW-0418">Kinase</keyword>
<evidence type="ECO:0000256" key="5">
    <source>
        <dbReference type="ARBA" id="ARBA00022475"/>
    </source>
</evidence>
<dbReference type="GO" id="GO:0005886">
    <property type="term" value="C:plasma membrane"/>
    <property type="evidence" value="ECO:0007669"/>
    <property type="project" value="UniProtKB-SubCell"/>
</dbReference>
<evidence type="ECO:0000256" key="3">
    <source>
        <dbReference type="ARBA" id="ARBA00010327"/>
    </source>
</evidence>
<evidence type="ECO:0000256" key="6">
    <source>
        <dbReference type="ARBA" id="ARBA00022519"/>
    </source>
</evidence>
<dbReference type="AlphaFoldDB" id="A0A7Y0LFA3"/>
<comment type="similarity">
    <text evidence="3 15">Belongs to the protein kinase superfamily. KdkA/RfaP family.</text>
</comment>
<dbReference type="Gene3D" id="1.10.510.10">
    <property type="entry name" value="Transferase(Phosphotransferase) domain 1"/>
    <property type="match status" value="1"/>
</dbReference>
<dbReference type="GO" id="GO:0009244">
    <property type="term" value="P:lipopolysaccharide core region biosynthetic process"/>
    <property type="evidence" value="ECO:0007669"/>
    <property type="project" value="UniProtKB-UniRule"/>
</dbReference>
<organism evidence="16 17">
    <name type="scientific">Thalassotalea algicola</name>
    <dbReference type="NCBI Taxonomy" id="2716224"/>
    <lineage>
        <taxon>Bacteria</taxon>
        <taxon>Pseudomonadati</taxon>
        <taxon>Pseudomonadota</taxon>
        <taxon>Gammaproteobacteria</taxon>
        <taxon>Alteromonadales</taxon>
        <taxon>Colwelliaceae</taxon>
        <taxon>Thalassotalea</taxon>
    </lineage>
</organism>
<evidence type="ECO:0000256" key="15">
    <source>
        <dbReference type="HAMAP-Rule" id="MF_00521"/>
    </source>
</evidence>
<evidence type="ECO:0000256" key="7">
    <source>
        <dbReference type="ARBA" id="ARBA00022679"/>
    </source>
</evidence>
<evidence type="ECO:0000256" key="4">
    <source>
        <dbReference type="ARBA" id="ARBA00011988"/>
    </source>
</evidence>
<dbReference type="GO" id="GO:0016301">
    <property type="term" value="F:kinase activity"/>
    <property type="evidence" value="ECO:0007669"/>
    <property type="project" value="UniProtKB-KW"/>
</dbReference>
<comment type="catalytic activity">
    <reaction evidence="14 15">
        <text>an alpha-Kdo-(2-&gt;6)-lipid IVA + ATP = a 4-O-phospho-alpha-Kdo-(2-&gt;6)-lipid IVA + ADP + H(+)</text>
        <dbReference type="Rhea" id="RHEA:74271"/>
        <dbReference type="ChEBI" id="CHEBI:15378"/>
        <dbReference type="ChEBI" id="CHEBI:30616"/>
        <dbReference type="ChEBI" id="CHEBI:176428"/>
        <dbReference type="ChEBI" id="CHEBI:193140"/>
        <dbReference type="ChEBI" id="CHEBI:456216"/>
        <dbReference type="EC" id="2.7.1.166"/>
    </reaction>
</comment>
<dbReference type="EC" id="2.7.1.166" evidence="4 15"/>
<dbReference type="EMBL" id="JABBXH010000006">
    <property type="protein sequence ID" value="NMP33087.1"/>
    <property type="molecule type" value="Genomic_DNA"/>
</dbReference>
<keyword evidence="12 15" id="KW-0472">Membrane</keyword>
<comment type="pathway">
    <text evidence="2 15">Bacterial outer membrane biogenesis; LPS core biosynthesis.</text>
</comment>
<dbReference type="Pfam" id="PF06293">
    <property type="entry name" value="Kdo"/>
    <property type="match status" value="1"/>
</dbReference>
<dbReference type="Proteomes" id="UP000568664">
    <property type="component" value="Unassembled WGS sequence"/>
</dbReference>
<keyword evidence="8 15" id="KW-0547">Nucleotide-binding</keyword>
<evidence type="ECO:0000256" key="14">
    <source>
        <dbReference type="ARBA" id="ARBA00034417"/>
    </source>
</evidence>
<dbReference type="NCBIfam" id="NF002475">
    <property type="entry name" value="PRK01723.1"/>
    <property type="match status" value="1"/>
</dbReference>
<dbReference type="HAMAP" id="MF_00521">
    <property type="entry name" value="KDO_kinase"/>
    <property type="match status" value="1"/>
</dbReference>
<evidence type="ECO:0000256" key="1">
    <source>
        <dbReference type="ARBA" id="ARBA00004515"/>
    </source>
</evidence>
<reference evidence="16 17" key="1">
    <citation type="submission" date="2020-04" db="EMBL/GenBank/DDBJ databases">
        <title>Thalassotalea sp. M1531, isolated from the surface of marine red alga.</title>
        <authorList>
            <person name="Pang L."/>
            <person name="Lu D.-C."/>
        </authorList>
    </citation>
    <scope>NUCLEOTIDE SEQUENCE [LARGE SCALE GENOMIC DNA]</scope>
    <source>
        <strain evidence="16 17">M1531</strain>
    </source>
</reference>
<comment type="function">
    <text evidence="15">Catalyzes the ATP-dependent phosphorylation of the 3-deoxy-D-manno-octulosonic acid (Kdo) residue in Kdo-lipid IV(A) at the 4-OH position.</text>
</comment>
<keyword evidence="6 15" id="KW-0997">Cell inner membrane</keyword>
<dbReference type="GO" id="GO:0005524">
    <property type="term" value="F:ATP binding"/>
    <property type="evidence" value="ECO:0007669"/>
    <property type="project" value="UniProtKB-UniRule"/>
</dbReference>
<dbReference type="UniPathway" id="UPA00958"/>